<dbReference type="RefSeq" id="XP_012893663.1">
    <property type="nucleotide sequence ID" value="XM_013038209.1"/>
</dbReference>
<keyword evidence="9" id="KW-1185">Reference proteome</keyword>
<dbReference type="Pfam" id="PF01697">
    <property type="entry name" value="Glyco_transf_92"/>
    <property type="match status" value="1"/>
</dbReference>
<dbReference type="OrthoDB" id="2526284at2759"/>
<evidence type="ECO:0000313" key="9">
    <source>
        <dbReference type="Proteomes" id="UP000008312"/>
    </source>
</evidence>
<dbReference type="GO" id="GO:0005737">
    <property type="term" value="C:cytoplasm"/>
    <property type="evidence" value="ECO:0007669"/>
    <property type="project" value="TreeGrafter"/>
</dbReference>
<keyword evidence="7" id="KW-0472">Membrane</keyword>
<keyword evidence="4" id="KW-0808">Transferase</keyword>
<dbReference type="InterPro" id="IPR008166">
    <property type="entry name" value="Glyco_transf_92"/>
</dbReference>
<evidence type="ECO:0000256" key="3">
    <source>
        <dbReference type="ARBA" id="ARBA00022676"/>
    </source>
</evidence>
<protein>
    <recommendedName>
        <fullName evidence="10">Glycosyltransferase family 92 protein</fullName>
    </recommendedName>
</protein>
<accession>D8LUX6</accession>
<dbReference type="PANTHER" id="PTHR21461:SF69">
    <property type="entry name" value="GLYCOSYLTRANSFERASE FAMILY 92 PROTEIN"/>
    <property type="match status" value="1"/>
</dbReference>
<evidence type="ECO:0000256" key="2">
    <source>
        <dbReference type="ARBA" id="ARBA00007647"/>
    </source>
</evidence>
<comment type="similarity">
    <text evidence="2">Belongs to the glycosyltransferase 92 family.</text>
</comment>
<organism evidence="8">
    <name type="scientific">Blastocystis hominis</name>
    <dbReference type="NCBI Taxonomy" id="12968"/>
    <lineage>
        <taxon>Eukaryota</taxon>
        <taxon>Sar</taxon>
        <taxon>Stramenopiles</taxon>
        <taxon>Bigyra</taxon>
        <taxon>Opalozoa</taxon>
        <taxon>Opalinata</taxon>
        <taxon>Blastocystidae</taxon>
        <taxon>Blastocystis</taxon>
    </lineage>
</organism>
<evidence type="ECO:0000313" key="8">
    <source>
        <dbReference type="EMBL" id="CBK19615.2"/>
    </source>
</evidence>
<evidence type="ECO:0000256" key="5">
    <source>
        <dbReference type="ARBA" id="ARBA00022692"/>
    </source>
</evidence>
<gene>
    <name evidence="8" type="ORF">GSBLH_T00006016001</name>
</gene>
<dbReference type="Proteomes" id="UP000008312">
    <property type="component" value="Unassembled WGS sequence"/>
</dbReference>
<dbReference type="AlphaFoldDB" id="D8LUX6"/>
<keyword evidence="3" id="KW-0328">Glycosyltransferase</keyword>
<dbReference type="GO" id="GO:0016020">
    <property type="term" value="C:membrane"/>
    <property type="evidence" value="ECO:0007669"/>
    <property type="project" value="UniProtKB-SubCell"/>
</dbReference>
<sequence length="385" mass="45316">MLVVYVDLSLYADKPFLQHSVFRKAPKRNIVIKTAEIEPKQYRRLREKCKSMTSYYDSLNKNQSEPILTDMIAYARRNRVDLYVILSLAHIPWKDRQPELHYNYSIFFYGMDYSSKFCPNVTKPFQIVLRYNIPLVYTTYRKTAPFIDAFTISLRNNIQNRLIENITVCVRPTPPSYVTSTVCTVIMDPISPYQLRHWLSYYFLIGIDRAVVYSVAPLVPYQKLLKTMNNPGRVDLVDWNFNSRQGKNGTTVRYGHKEAQVMSCFYRNKYSSRFVLVADIDQYYYATKKRQVKTIIPLIRQWVKDYPKADVYNVPWNYFTTRRPIRSPKQKLLLYQNATLFNTFREVENVSVSTVIHPIINWNFNGILDPSSCSLCEVVSPVNTH</sequence>
<evidence type="ECO:0008006" key="10">
    <source>
        <dbReference type="Google" id="ProtNLM"/>
    </source>
</evidence>
<dbReference type="InParanoid" id="D8LUX6"/>
<keyword evidence="6" id="KW-1133">Transmembrane helix</keyword>
<name>D8LUX6_BLAHO</name>
<dbReference type="GO" id="GO:0016757">
    <property type="term" value="F:glycosyltransferase activity"/>
    <property type="evidence" value="ECO:0007669"/>
    <property type="project" value="UniProtKB-KW"/>
</dbReference>
<dbReference type="EMBL" id="FN668638">
    <property type="protein sequence ID" value="CBK19615.2"/>
    <property type="molecule type" value="Genomic_DNA"/>
</dbReference>
<dbReference type="PANTHER" id="PTHR21461">
    <property type="entry name" value="GLYCOSYLTRANSFERASE FAMILY 92 PROTEIN"/>
    <property type="match status" value="1"/>
</dbReference>
<keyword evidence="5" id="KW-0812">Transmembrane</keyword>
<reference evidence="8" key="1">
    <citation type="submission" date="2010-02" db="EMBL/GenBank/DDBJ databases">
        <title>Sequencing and annotation of the Blastocystis hominis genome.</title>
        <authorList>
            <person name="Wincker P."/>
        </authorList>
    </citation>
    <scope>NUCLEOTIDE SEQUENCE</scope>
    <source>
        <strain evidence="8">Singapore isolate B</strain>
    </source>
</reference>
<evidence type="ECO:0000256" key="4">
    <source>
        <dbReference type="ARBA" id="ARBA00022679"/>
    </source>
</evidence>
<dbReference type="GeneID" id="24922141"/>
<comment type="subcellular location">
    <subcellularLocation>
        <location evidence="1">Membrane</location>
        <topology evidence="1">Single-pass membrane protein</topology>
    </subcellularLocation>
</comment>
<evidence type="ECO:0000256" key="1">
    <source>
        <dbReference type="ARBA" id="ARBA00004167"/>
    </source>
</evidence>
<evidence type="ECO:0000256" key="6">
    <source>
        <dbReference type="ARBA" id="ARBA00022989"/>
    </source>
</evidence>
<proteinExistence type="inferred from homology"/>
<evidence type="ECO:0000256" key="7">
    <source>
        <dbReference type="ARBA" id="ARBA00023136"/>
    </source>
</evidence>